<feature type="non-terminal residue" evidence="1">
    <location>
        <position position="174"/>
    </location>
</feature>
<proteinExistence type="predicted"/>
<accession>A0ACA9Q9V3</accession>
<dbReference type="EMBL" id="CAJVPT010049330">
    <property type="protein sequence ID" value="CAG8743739.1"/>
    <property type="molecule type" value="Genomic_DNA"/>
</dbReference>
<name>A0ACA9Q9V3_9GLOM</name>
<evidence type="ECO:0000313" key="1">
    <source>
        <dbReference type="EMBL" id="CAG8743739.1"/>
    </source>
</evidence>
<dbReference type="Proteomes" id="UP000789525">
    <property type="component" value="Unassembled WGS sequence"/>
</dbReference>
<comment type="caution">
    <text evidence="1">The sequence shown here is derived from an EMBL/GenBank/DDBJ whole genome shotgun (WGS) entry which is preliminary data.</text>
</comment>
<organism evidence="1 2">
    <name type="scientific">Acaulospora colombiana</name>
    <dbReference type="NCBI Taxonomy" id="27376"/>
    <lineage>
        <taxon>Eukaryota</taxon>
        <taxon>Fungi</taxon>
        <taxon>Fungi incertae sedis</taxon>
        <taxon>Mucoromycota</taxon>
        <taxon>Glomeromycotina</taxon>
        <taxon>Glomeromycetes</taxon>
        <taxon>Diversisporales</taxon>
        <taxon>Acaulosporaceae</taxon>
        <taxon>Acaulospora</taxon>
    </lineage>
</organism>
<keyword evidence="2" id="KW-1185">Reference proteome</keyword>
<protein>
    <submittedName>
        <fullName evidence="1">615_t:CDS:1</fullName>
    </submittedName>
</protein>
<sequence length="174" mass="19867">MSSVPQTNTSKPDKTGTEGSVHHISWASFLRKAQKATKSKISGEVIQGAFPVEIIFPIITEALRPRLIIDHYSTLENMAEVHHVLTSPNKTFHNIVQKVSEKNDIGKSWLYQADNDPRKYRAPSLKWAERDGNDSVKGLRRFDLEMEFEHSQQLHVIYPWPQISVFSLTVQRGT</sequence>
<evidence type="ECO:0000313" key="2">
    <source>
        <dbReference type="Proteomes" id="UP000789525"/>
    </source>
</evidence>
<reference evidence="1" key="1">
    <citation type="submission" date="2021-06" db="EMBL/GenBank/DDBJ databases">
        <authorList>
            <person name="Kallberg Y."/>
            <person name="Tangrot J."/>
            <person name="Rosling A."/>
        </authorList>
    </citation>
    <scope>NUCLEOTIDE SEQUENCE</scope>
    <source>
        <strain evidence="1">CL356</strain>
    </source>
</reference>
<gene>
    <name evidence="1" type="ORF">ACOLOM_LOCUS12315</name>
</gene>